<dbReference type="AlphaFoldDB" id="A0A7Y0F1D0"/>
<dbReference type="PRINTS" id="PR00922">
    <property type="entry name" value="DADACBPTASE3"/>
</dbReference>
<dbReference type="GO" id="GO:0000270">
    <property type="term" value="P:peptidoglycan metabolic process"/>
    <property type="evidence" value="ECO:0007669"/>
    <property type="project" value="TreeGrafter"/>
</dbReference>
<name>A0A7Y0F1D0_9BIFI</name>
<keyword evidence="4" id="KW-0121">Carboxypeptidase</keyword>
<keyword evidence="4" id="KW-0645">Protease</keyword>
<dbReference type="GO" id="GO:0004185">
    <property type="term" value="F:serine-type carboxypeptidase activity"/>
    <property type="evidence" value="ECO:0007669"/>
    <property type="project" value="InterPro"/>
</dbReference>
<keyword evidence="3" id="KW-1133">Transmembrane helix</keyword>
<dbReference type="GO" id="GO:0006508">
    <property type="term" value="P:proteolysis"/>
    <property type="evidence" value="ECO:0007669"/>
    <property type="project" value="InterPro"/>
</dbReference>
<keyword evidence="3" id="KW-0812">Transmembrane</keyword>
<evidence type="ECO:0000256" key="2">
    <source>
        <dbReference type="ARBA" id="ARBA00022801"/>
    </source>
</evidence>
<proteinExistence type="inferred from homology"/>
<evidence type="ECO:0000313" key="5">
    <source>
        <dbReference type="Proteomes" id="UP000588277"/>
    </source>
</evidence>
<dbReference type="Pfam" id="PF02113">
    <property type="entry name" value="Peptidase_S13"/>
    <property type="match status" value="2"/>
</dbReference>
<dbReference type="PANTHER" id="PTHR30023">
    <property type="entry name" value="D-ALANYL-D-ALANINE CARBOXYPEPTIDASE"/>
    <property type="match status" value="1"/>
</dbReference>
<dbReference type="InterPro" id="IPR000667">
    <property type="entry name" value="Peptidase_S13"/>
</dbReference>
<dbReference type="Proteomes" id="UP000588277">
    <property type="component" value="Unassembled WGS sequence"/>
</dbReference>
<comment type="caution">
    <text evidence="4">The sequence shown here is derived from an EMBL/GenBank/DDBJ whole genome shotgun (WGS) entry which is preliminary data.</text>
</comment>
<dbReference type="RefSeq" id="WP_335341915.1">
    <property type="nucleotide sequence ID" value="NZ_JAAIIH010000002.1"/>
</dbReference>
<evidence type="ECO:0000313" key="4">
    <source>
        <dbReference type="EMBL" id="NMN00094.1"/>
    </source>
</evidence>
<organism evidence="4 5">
    <name type="scientific">Bifidobacterium moraviense</name>
    <dbReference type="NCBI Taxonomy" id="2675323"/>
    <lineage>
        <taxon>Bacteria</taxon>
        <taxon>Bacillati</taxon>
        <taxon>Actinomycetota</taxon>
        <taxon>Actinomycetes</taxon>
        <taxon>Bifidobacteriales</taxon>
        <taxon>Bifidobacteriaceae</taxon>
        <taxon>Bifidobacterium</taxon>
    </lineage>
</organism>
<dbReference type="Gene3D" id="3.40.710.10">
    <property type="entry name" value="DD-peptidase/beta-lactamase superfamily"/>
    <property type="match status" value="2"/>
</dbReference>
<gene>
    <name evidence="4" type="ORF">G1C96_0671</name>
</gene>
<evidence type="ECO:0000256" key="3">
    <source>
        <dbReference type="SAM" id="Phobius"/>
    </source>
</evidence>
<dbReference type="InterPro" id="IPR012338">
    <property type="entry name" value="Beta-lactam/transpept-like"/>
</dbReference>
<accession>A0A7Y0F1D0</accession>
<reference evidence="4 5" key="1">
    <citation type="submission" date="2020-02" db="EMBL/GenBank/DDBJ databases">
        <title>Characterization of phylogenetic diversity of novel bifidobacterial species isolated in Czech ZOOs.</title>
        <authorList>
            <person name="Lugli G.A."/>
            <person name="Vera N.B."/>
            <person name="Ventura M."/>
        </authorList>
    </citation>
    <scope>NUCLEOTIDE SEQUENCE [LARGE SCALE GENOMIC DNA]</scope>
    <source>
        <strain evidence="4 5">DSM 109958</strain>
    </source>
</reference>
<keyword evidence="2" id="KW-0378">Hydrolase</keyword>
<dbReference type="SUPFAM" id="SSF56601">
    <property type="entry name" value="beta-lactamase/transpeptidase-like"/>
    <property type="match status" value="1"/>
</dbReference>
<dbReference type="PANTHER" id="PTHR30023:SF0">
    <property type="entry name" value="PENICILLIN-SENSITIVE CARBOXYPEPTIDASE A"/>
    <property type="match status" value="1"/>
</dbReference>
<dbReference type="NCBIfam" id="TIGR00666">
    <property type="entry name" value="PBP4"/>
    <property type="match status" value="1"/>
</dbReference>
<keyword evidence="5" id="KW-1185">Reference proteome</keyword>
<sequence>MGTRRDALRRSWTVGISVVVTAGLCAGAIVADAFDLIPGAITMHPVNVRTFDDPRGAVAPAGLVADLESDVPLDPAAVTRAADEFAASAGVGADYSLVVAGQDGTVALDRNGAVAREPASTMKTITAFAASLALDTDSTLDTETRLVTDGGTATVTLTGHGNMLLGSGESDPDHVNGRAGLGTLARATAQALEAQGITVVNLAYDGSLFGAPVTPAGIEQNNGDHRYATPVTAMAVDGGRIWGAEARPSDPDDGHVYPELSFTTVEDAAKVFAERLAEQGITVNGTPAAGATPDAEPIATVRSATIGELMTYALRNSDNTQAELLGRLVALRDGAENSPAGAVAAVRARLQQAGIPMDGLVMADCSGLTPGSTATVETLLQVQIAAMRSGNATAAFAEGLPVSGLTGTLGLATRGFTADAKGLVRGKTGSLTGVRSLAGNVSRRSGGILYFAVIVNNSQDPASAVTAIDRLASALSAL</sequence>
<feature type="transmembrane region" description="Helical" evidence="3">
    <location>
        <begin position="12"/>
        <end position="34"/>
    </location>
</feature>
<evidence type="ECO:0000256" key="1">
    <source>
        <dbReference type="ARBA" id="ARBA00006096"/>
    </source>
</evidence>
<dbReference type="EMBL" id="JAAIIH010000002">
    <property type="protein sequence ID" value="NMN00094.1"/>
    <property type="molecule type" value="Genomic_DNA"/>
</dbReference>
<comment type="similarity">
    <text evidence="1">Belongs to the peptidase S13 family.</text>
</comment>
<keyword evidence="3" id="KW-0472">Membrane</keyword>
<protein>
    <submittedName>
        <fullName evidence="4">D-alanyl-D-alanine carboxypeptidase</fullName>
    </submittedName>
</protein>